<comment type="caution">
    <text evidence="1">The sequence shown here is derived from an EMBL/GenBank/DDBJ whole genome shotgun (WGS) entry which is preliminary data.</text>
</comment>
<gene>
    <name evidence="1" type="ORF">FHS03_001175</name>
</gene>
<keyword evidence="2" id="KW-1185">Reference proteome</keyword>
<accession>A0A7W5FSU2</accession>
<protein>
    <submittedName>
        <fullName evidence="1">Uncharacterized protein</fullName>
    </submittedName>
</protein>
<dbReference type="AlphaFoldDB" id="A0A7W5FSU2"/>
<evidence type="ECO:0000313" key="2">
    <source>
        <dbReference type="Proteomes" id="UP000541535"/>
    </source>
</evidence>
<name>A0A7W5FSU2_9BURK</name>
<dbReference type="EMBL" id="JACHXD010000003">
    <property type="protein sequence ID" value="MBB3118144.1"/>
    <property type="molecule type" value="Genomic_DNA"/>
</dbReference>
<reference evidence="1 2" key="1">
    <citation type="submission" date="2020-08" db="EMBL/GenBank/DDBJ databases">
        <title>Genomic Encyclopedia of Type Strains, Phase III (KMG-III): the genomes of soil and plant-associated and newly described type strains.</title>
        <authorList>
            <person name="Whitman W."/>
        </authorList>
    </citation>
    <scope>NUCLEOTIDE SEQUENCE [LARGE SCALE GENOMIC DNA]</scope>
    <source>
        <strain evidence="1 2">CECT 8897</strain>
    </source>
</reference>
<proteinExistence type="predicted"/>
<evidence type="ECO:0000313" key="1">
    <source>
        <dbReference type="EMBL" id="MBB3118144.1"/>
    </source>
</evidence>
<dbReference type="Proteomes" id="UP000541535">
    <property type="component" value="Unassembled WGS sequence"/>
</dbReference>
<organism evidence="1 2">
    <name type="scientific">Pseudoduganella violacea</name>
    <dbReference type="NCBI Taxonomy" id="1715466"/>
    <lineage>
        <taxon>Bacteria</taxon>
        <taxon>Pseudomonadati</taxon>
        <taxon>Pseudomonadota</taxon>
        <taxon>Betaproteobacteria</taxon>
        <taxon>Burkholderiales</taxon>
        <taxon>Oxalobacteraceae</taxon>
        <taxon>Telluria group</taxon>
        <taxon>Pseudoduganella</taxon>
    </lineage>
</organism>
<sequence>MIGEKVLQDWGVSFEQALAVALDNLRERSPDRFSRLDNGVIAGAWGDAYDSSRILLPDMAYRAGDGLEQVVMAPERGLYLLAPLHAPAVQLAMIALARTEMDAGSGRPLSAAMYRYLDGRRRSIRAGCVGSAGGR</sequence>
<dbReference type="RefSeq" id="WP_183440102.1">
    <property type="nucleotide sequence ID" value="NZ_JACHXD010000003.1"/>
</dbReference>